<dbReference type="CDD" id="cd02524">
    <property type="entry name" value="G1P_cytidylyltransferase"/>
    <property type="match status" value="1"/>
</dbReference>
<dbReference type="NCBIfam" id="TIGR02623">
    <property type="entry name" value="G1P_cyt_trans"/>
    <property type="match status" value="1"/>
</dbReference>
<dbReference type="InterPro" id="IPR013446">
    <property type="entry name" value="G1P_cyt_trans-like"/>
</dbReference>
<dbReference type="InterPro" id="IPR029044">
    <property type="entry name" value="Nucleotide-diphossugar_trans"/>
</dbReference>
<dbReference type="SUPFAM" id="SSF53448">
    <property type="entry name" value="Nucleotide-diphospho-sugar transferases"/>
    <property type="match status" value="1"/>
</dbReference>
<protein>
    <submittedName>
        <fullName evidence="2">Glucose-1-phosphate cytidylyltransferase</fullName>
        <ecNumber evidence="2">2.7.7.33</ecNumber>
    </submittedName>
</protein>
<dbReference type="PANTHER" id="PTHR47183">
    <property type="entry name" value="GLUCOSE-1-PHOSPHATE CYTIDYLYLTRANSFERASE-RELATED"/>
    <property type="match status" value="1"/>
</dbReference>
<dbReference type="GO" id="GO:0009243">
    <property type="term" value="P:O antigen biosynthetic process"/>
    <property type="evidence" value="ECO:0007669"/>
    <property type="project" value="InterPro"/>
</dbReference>
<reference evidence="2" key="1">
    <citation type="submission" date="2021-10" db="EMBL/GenBank/DDBJ databases">
        <authorList>
            <person name="Criscuolo A."/>
        </authorList>
    </citation>
    <scope>NUCLEOTIDE SEQUENCE</scope>
    <source>
        <strain evidence="2">CIP111885</strain>
    </source>
</reference>
<dbReference type="RefSeq" id="WP_230499038.1">
    <property type="nucleotide sequence ID" value="NZ_CAKJTG010000046.1"/>
</dbReference>
<evidence type="ECO:0000313" key="2">
    <source>
        <dbReference type="EMBL" id="CAG9610678.1"/>
    </source>
</evidence>
<dbReference type="InterPro" id="IPR046981">
    <property type="entry name" value="G1P_cyt_trans"/>
</dbReference>
<dbReference type="InterPro" id="IPR005835">
    <property type="entry name" value="NTP_transferase_dom"/>
</dbReference>
<evidence type="ECO:0000313" key="3">
    <source>
        <dbReference type="Proteomes" id="UP000789845"/>
    </source>
</evidence>
<keyword evidence="2" id="KW-0548">Nucleotidyltransferase</keyword>
<dbReference type="PANTHER" id="PTHR47183:SF1">
    <property type="entry name" value="GLUCOSE-1-PHOSPHATE CYTIDYLYLTRANSFERASE"/>
    <property type="match status" value="1"/>
</dbReference>
<proteinExistence type="predicted"/>
<dbReference type="EMBL" id="CAKJTG010000046">
    <property type="protein sequence ID" value="CAG9610678.1"/>
    <property type="molecule type" value="Genomic_DNA"/>
</dbReference>
<dbReference type="Proteomes" id="UP000789845">
    <property type="component" value="Unassembled WGS sequence"/>
</dbReference>
<feature type="domain" description="Nucleotidyl transferase" evidence="1">
    <location>
        <begin position="2"/>
        <end position="211"/>
    </location>
</feature>
<keyword evidence="3" id="KW-1185">Reference proteome</keyword>
<evidence type="ECO:0000259" key="1">
    <source>
        <dbReference type="Pfam" id="PF00483"/>
    </source>
</evidence>
<dbReference type="EC" id="2.7.7.33" evidence="2"/>
<dbReference type="GO" id="GO:0047343">
    <property type="term" value="F:glucose-1-phosphate cytidylyltransferase activity"/>
    <property type="evidence" value="ECO:0007669"/>
    <property type="project" value="UniProtKB-EC"/>
</dbReference>
<sequence>MKVVILAGGYGTRISEESHLKPKPMIEIGEYPILWHIMKIYSSFGFNDFIICLGYKGYKIKDYFLNYYLYRSDVTVDFTQGNQSIKYNQKTEPWKITLAETGLESMTGGRVKQIQKYIGNEPFLLTYGDGLGDIDIKELVDFHHSHGKMATLTTVQPTGRFGSLDISKEKEVLAFKEKVKGDGGWINGGYFVLQPEIFQFLEDEKTVLEKEPLEKLANLGQLMAFRHTGFWQPMDTLRDKNYLEELWKSGKAPWKIWE</sequence>
<name>A0A9C7GE66_9BACI</name>
<dbReference type="AlphaFoldDB" id="A0A9C7GE66"/>
<accession>A0A9C7GE66</accession>
<comment type="caution">
    <text evidence="2">The sequence shown here is derived from an EMBL/GenBank/DDBJ whole genome shotgun (WGS) entry which is preliminary data.</text>
</comment>
<dbReference type="Gene3D" id="3.90.550.10">
    <property type="entry name" value="Spore Coat Polysaccharide Biosynthesis Protein SpsA, Chain A"/>
    <property type="match status" value="1"/>
</dbReference>
<organism evidence="2 3">
    <name type="scientific">Pseudoneobacillus rhizosphaerae</name>
    <dbReference type="NCBI Taxonomy" id="2880968"/>
    <lineage>
        <taxon>Bacteria</taxon>
        <taxon>Bacillati</taxon>
        <taxon>Bacillota</taxon>
        <taxon>Bacilli</taxon>
        <taxon>Bacillales</taxon>
        <taxon>Bacillaceae</taxon>
        <taxon>Pseudoneobacillus</taxon>
    </lineage>
</organism>
<gene>
    <name evidence="2" type="primary">rfbF</name>
    <name evidence="2" type="ORF">NEOCIP111885_04453</name>
</gene>
<dbReference type="Pfam" id="PF00483">
    <property type="entry name" value="NTP_transferase"/>
    <property type="match status" value="1"/>
</dbReference>
<keyword evidence="2" id="KW-0808">Transferase</keyword>